<dbReference type="InterPro" id="IPR053137">
    <property type="entry name" value="NLR-like"/>
</dbReference>
<dbReference type="SUPFAM" id="SSF52540">
    <property type="entry name" value="P-loop containing nucleoside triphosphate hydrolases"/>
    <property type="match status" value="1"/>
</dbReference>
<feature type="transmembrane region" description="Helical" evidence="1">
    <location>
        <begin position="42"/>
        <end position="58"/>
    </location>
</feature>
<dbReference type="SUPFAM" id="SSF53167">
    <property type="entry name" value="Purine and uridine phosphorylases"/>
    <property type="match status" value="1"/>
</dbReference>
<reference evidence="2" key="1">
    <citation type="submission" date="2021-10" db="EMBL/GenBank/DDBJ databases">
        <authorList>
            <person name="Piombo E."/>
        </authorList>
    </citation>
    <scope>NUCLEOTIDE SEQUENCE</scope>
</reference>
<dbReference type="PANTHER" id="PTHR46082:SF11">
    <property type="entry name" value="AAA+ ATPASE DOMAIN-CONTAINING PROTEIN-RELATED"/>
    <property type="match status" value="1"/>
</dbReference>
<accession>A0A9N9YN85</accession>
<dbReference type="Gene3D" id="3.40.50.1580">
    <property type="entry name" value="Nucleoside phosphorylase domain"/>
    <property type="match status" value="1"/>
</dbReference>
<organism evidence="2 3">
    <name type="scientific">Clonostachys rhizophaga</name>
    <dbReference type="NCBI Taxonomy" id="160324"/>
    <lineage>
        <taxon>Eukaryota</taxon>
        <taxon>Fungi</taxon>
        <taxon>Dikarya</taxon>
        <taxon>Ascomycota</taxon>
        <taxon>Pezizomycotina</taxon>
        <taxon>Sordariomycetes</taxon>
        <taxon>Hypocreomycetidae</taxon>
        <taxon>Hypocreales</taxon>
        <taxon>Bionectriaceae</taxon>
        <taxon>Clonostachys</taxon>
    </lineage>
</organism>
<proteinExistence type="predicted"/>
<dbReference type="OrthoDB" id="1658288at2759"/>
<protein>
    <recommendedName>
        <fullName evidence="4">P-loop containing nucleoside triphosphate hydrolase protein</fullName>
    </recommendedName>
</protein>
<keyword evidence="1" id="KW-0812">Transmembrane</keyword>
<keyword evidence="1" id="KW-1133">Transmembrane helix</keyword>
<comment type="caution">
    <text evidence="2">The sequence shown here is derived from an EMBL/GenBank/DDBJ whole genome shotgun (WGS) entry which is preliminary data.</text>
</comment>
<keyword evidence="3" id="KW-1185">Reference proteome</keyword>
<dbReference type="EMBL" id="CABFNQ020000697">
    <property type="protein sequence ID" value="CAH0024537.1"/>
    <property type="molecule type" value="Genomic_DNA"/>
</dbReference>
<dbReference type="InterPro" id="IPR027417">
    <property type="entry name" value="P-loop_NTPase"/>
</dbReference>
<gene>
    <name evidence="2" type="ORF">CRHIZ90672A_00017951</name>
</gene>
<keyword evidence="1" id="KW-0472">Membrane</keyword>
<feature type="transmembrane region" description="Helical" evidence="1">
    <location>
        <begin position="264"/>
        <end position="288"/>
    </location>
</feature>
<evidence type="ECO:0000313" key="2">
    <source>
        <dbReference type="EMBL" id="CAH0024537.1"/>
    </source>
</evidence>
<evidence type="ECO:0000313" key="3">
    <source>
        <dbReference type="Proteomes" id="UP000696573"/>
    </source>
</evidence>
<sequence>MIYYGMIASGNQVIRNGAQRDNIAQQLDAICFEMEAAGLMDILPACLSGGFMIILILIRTRNSRDMLQLPRLLPSKLSLAYKACLYRTMSFATLTLNRTTEGMCLYGLGGIGKMQLAIDFACRYKATFSVIFWLDGRSEDQLKQSFARCLGRIPELWTASRNDLNLNSKEGLDVAVMKVIEWLARLNQQHGGATEIYNIQQYFPGDHGSVLITTRLLRLQQLGSSKYLTYVDPDQSRATLQTWYGKELHWRPDYDTLLELLQGLLLALAQAVLYLCEIGMGVATYIQIYNQ</sequence>
<dbReference type="AlphaFoldDB" id="A0A9N9YN85"/>
<dbReference type="Gene3D" id="3.40.50.300">
    <property type="entry name" value="P-loop containing nucleotide triphosphate hydrolases"/>
    <property type="match status" value="1"/>
</dbReference>
<dbReference type="Proteomes" id="UP000696573">
    <property type="component" value="Unassembled WGS sequence"/>
</dbReference>
<dbReference type="PANTHER" id="PTHR46082">
    <property type="entry name" value="ATP/GTP-BINDING PROTEIN-RELATED"/>
    <property type="match status" value="1"/>
</dbReference>
<dbReference type="GO" id="GO:0009116">
    <property type="term" value="P:nucleoside metabolic process"/>
    <property type="evidence" value="ECO:0007669"/>
    <property type="project" value="InterPro"/>
</dbReference>
<dbReference type="GO" id="GO:0003824">
    <property type="term" value="F:catalytic activity"/>
    <property type="evidence" value="ECO:0007669"/>
    <property type="project" value="InterPro"/>
</dbReference>
<name>A0A9N9YN85_9HYPO</name>
<dbReference type="InterPro" id="IPR035994">
    <property type="entry name" value="Nucleoside_phosphorylase_sf"/>
</dbReference>
<evidence type="ECO:0000256" key="1">
    <source>
        <dbReference type="SAM" id="Phobius"/>
    </source>
</evidence>
<evidence type="ECO:0008006" key="4">
    <source>
        <dbReference type="Google" id="ProtNLM"/>
    </source>
</evidence>